<comment type="similarity">
    <text evidence="2 7">Belongs to the GMC oxidoreductase family.</text>
</comment>
<dbReference type="GO" id="GO:0050660">
    <property type="term" value="F:flavin adenine dinucleotide binding"/>
    <property type="evidence" value="ECO:0007669"/>
    <property type="project" value="InterPro"/>
</dbReference>
<dbReference type="EMBL" id="MU005604">
    <property type="protein sequence ID" value="KAF2679345.1"/>
    <property type="molecule type" value="Genomic_DNA"/>
</dbReference>
<dbReference type="Gene3D" id="3.50.50.60">
    <property type="entry name" value="FAD/NAD(P)-binding domain"/>
    <property type="match status" value="1"/>
</dbReference>
<evidence type="ECO:0000256" key="5">
    <source>
        <dbReference type="ARBA" id="ARBA00023002"/>
    </source>
</evidence>
<evidence type="ECO:0000313" key="10">
    <source>
        <dbReference type="EMBL" id="KAF2679345.1"/>
    </source>
</evidence>
<gene>
    <name evidence="10" type="ORF">K458DRAFT_314554</name>
</gene>
<dbReference type="InterPro" id="IPR000172">
    <property type="entry name" value="GMC_OxRdtase_N"/>
</dbReference>
<dbReference type="OrthoDB" id="269227at2759"/>
<evidence type="ECO:0000256" key="6">
    <source>
        <dbReference type="PIRSR" id="PIRSR000137-2"/>
    </source>
</evidence>
<comment type="cofactor">
    <cofactor evidence="1 6">
        <name>FAD</name>
        <dbReference type="ChEBI" id="CHEBI:57692"/>
    </cofactor>
</comment>
<dbReference type="Gene3D" id="3.30.560.10">
    <property type="entry name" value="Glucose Oxidase, domain 3"/>
    <property type="match status" value="1"/>
</dbReference>
<dbReference type="PIRSF" id="PIRSF000137">
    <property type="entry name" value="Alcohol_oxidase"/>
    <property type="match status" value="1"/>
</dbReference>
<feature type="binding site" evidence="6">
    <location>
        <begin position="545"/>
        <end position="546"/>
    </location>
    <ligand>
        <name>FAD</name>
        <dbReference type="ChEBI" id="CHEBI:57692"/>
    </ligand>
</feature>
<evidence type="ECO:0000256" key="3">
    <source>
        <dbReference type="ARBA" id="ARBA00022630"/>
    </source>
</evidence>
<keyword evidence="3 7" id="KW-0285">Flavoprotein</keyword>
<dbReference type="PANTHER" id="PTHR11552">
    <property type="entry name" value="GLUCOSE-METHANOL-CHOLINE GMC OXIDOREDUCTASE"/>
    <property type="match status" value="1"/>
</dbReference>
<dbReference type="PANTHER" id="PTHR11552:SF201">
    <property type="entry name" value="GLUCOSE-METHANOL-CHOLINE OXIDOREDUCTASE N-TERMINAL DOMAIN-CONTAINING PROTEIN"/>
    <property type="match status" value="1"/>
</dbReference>
<dbReference type="AlphaFoldDB" id="A0A6G1IMH3"/>
<dbReference type="Pfam" id="PF05199">
    <property type="entry name" value="GMC_oxred_C"/>
    <property type="match status" value="1"/>
</dbReference>
<sequence length="608" mass="64759">MATSHGFDYIVVGGGTAGLVVANGLSADPDVRVLVLEAGEDKLNDPRSLTPALWQTMLGSDMDWNYTTTPQPGLNGRAIGQPQGRALGGSSAMNGLAFIPPSATGIDEWGKLGNKDWNWETLEPYYLKSRNLTYPSNETSKHLGLDKFEHSEAGHGPVKASFSGTLDDPLPAAWVQSFEALGWGASGDPFSGKVTGGFTCASSINPDNATRSHSGTAYYLPAKDRPNLHLQTSTSVHKIILEEKGGGFVACGVQWTQGNETHETRASKEVILAAGAYGTPKLLELSGIGSPEVLEKMGIEVLVASPSVGKNLQDHLMTGISFEVKDGVPTLDELRRQVPEAIQAAMAQYQANHTGPLAIGGIGSFAVMPVPQFQNASGKADLEKLLAENPPTTNGEQPVEQEYYDFVKSTLSNPNDGSGAFWLAPALGSFGNDSSSAGNLVNNDSSANYITIGFTGVHPFSRGSSHISGPDPELKPIINTNYFQQPLDEEVFARYLMFIEQLAQTPPLSELIKDPTSGRRNSPLATAKTLEEARTYAKIGTISNWHPVGTCCMLPREKGGVVGADLKVHGVQSGLRIVDSSIMPIITRGNPQTTVYAVAERAVDIIRG</sequence>
<evidence type="ECO:0000256" key="7">
    <source>
        <dbReference type="RuleBase" id="RU003968"/>
    </source>
</evidence>
<name>A0A6G1IMH3_9PLEO</name>
<keyword evidence="11" id="KW-1185">Reference proteome</keyword>
<evidence type="ECO:0000259" key="9">
    <source>
        <dbReference type="PROSITE" id="PS00624"/>
    </source>
</evidence>
<feature type="binding site" evidence="6">
    <location>
        <position position="236"/>
    </location>
    <ligand>
        <name>FAD</name>
        <dbReference type="ChEBI" id="CHEBI:57692"/>
    </ligand>
</feature>
<dbReference type="Proteomes" id="UP000799291">
    <property type="component" value="Unassembled WGS sequence"/>
</dbReference>
<dbReference type="PROSITE" id="PS00624">
    <property type="entry name" value="GMC_OXRED_2"/>
    <property type="match status" value="1"/>
</dbReference>
<keyword evidence="4 6" id="KW-0274">FAD</keyword>
<feature type="binding site" evidence="6">
    <location>
        <begin position="591"/>
        <end position="592"/>
    </location>
    <ligand>
        <name>FAD</name>
        <dbReference type="ChEBI" id="CHEBI:57692"/>
    </ligand>
</feature>
<dbReference type="InterPro" id="IPR007867">
    <property type="entry name" value="GMC_OxRtase_C"/>
</dbReference>
<evidence type="ECO:0000256" key="1">
    <source>
        <dbReference type="ARBA" id="ARBA00001974"/>
    </source>
</evidence>
<evidence type="ECO:0000256" key="4">
    <source>
        <dbReference type="ARBA" id="ARBA00022827"/>
    </source>
</evidence>
<organism evidence="10 11">
    <name type="scientific">Lentithecium fluviatile CBS 122367</name>
    <dbReference type="NCBI Taxonomy" id="1168545"/>
    <lineage>
        <taxon>Eukaryota</taxon>
        <taxon>Fungi</taxon>
        <taxon>Dikarya</taxon>
        <taxon>Ascomycota</taxon>
        <taxon>Pezizomycotina</taxon>
        <taxon>Dothideomycetes</taxon>
        <taxon>Pleosporomycetidae</taxon>
        <taxon>Pleosporales</taxon>
        <taxon>Massarineae</taxon>
        <taxon>Lentitheciaceae</taxon>
        <taxon>Lentithecium</taxon>
    </lineage>
</organism>
<feature type="domain" description="Glucose-methanol-choline oxidoreductase N-terminal" evidence="9">
    <location>
        <begin position="275"/>
        <end position="289"/>
    </location>
</feature>
<keyword evidence="5" id="KW-0560">Oxidoreductase</keyword>
<dbReference type="GO" id="GO:0016614">
    <property type="term" value="F:oxidoreductase activity, acting on CH-OH group of donors"/>
    <property type="evidence" value="ECO:0007669"/>
    <property type="project" value="InterPro"/>
</dbReference>
<dbReference type="SUPFAM" id="SSF54373">
    <property type="entry name" value="FAD-linked reductases, C-terminal domain"/>
    <property type="match status" value="1"/>
</dbReference>
<reference evidence="10" key="1">
    <citation type="journal article" date="2020" name="Stud. Mycol.">
        <title>101 Dothideomycetes genomes: a test case for predicting lifestyles and emergence of pathogens.</title>
        <authorList>
            <person name="Haridas S."/>
            <person name="Albert R."/>
            <person name="Binder M."/>
            <person name="Bloem J."/>
            <person name="Labutti K."/>
            <person name="Salamov A."/>
            <person name="Andreopoulos B."/>
            <person name="Baker S."/>
            <person name="Barry K."/>
            <person name="Bills G."/>
            <person name="Bluhm B."/>
            <person name="Cannon C."/>
            <person name="Castanera R."/>
            <person name="Culley D."/>
            <person name="Daum C."/>
            <person name="Ezra D."/>
            <person name="Gonzalez J."/>
            <person name="Henrissat B."/>
            <person name="Kuo A."/>
            <person name="Liang C."/>
            <person name="Lipzen A."/>
            <person name="Lutzoni F."/>
            <person name="Magnuson J."/>
            <person name="Mondo S."/>
            <person name="Nolan M."/>
            <person name="Ohm R."/>
            <person name="Pangilinan J."/>
            <person name="Park H.-J."/>
            <person name="Ramirez L."/>
            <person name="Alfaro M."/>
            <person name="Sun H."/>
            <person name="Tritt A."/>
            <person name="Yoshinaga Y."/>
            <person name="Zwiers L.-H."/>
            <person name="Turgeon B."/>
            <person name="Goodwin S."/>
            <person name="Spatafora J."/>
            <person name="Crous P."/>
            <person name="Grigoriev I."/>
        </authorList>
    </citation>
    <scope>NUCLEOTIDE SEQUENCE</scope>
    <source>
        <strain evidence="10">CBS 122367</strain>
    </source>
</reference>
<dbReference type="Pfam" id="PF00732">
    <property type="entry name" value="GMC_oxred_N"/>
    <property type="match status" value="1"/>
</dbReference>
<dbReference type="PROSITE" id="PS00623">
    <property type="entry name" value="GMC_OXRED_1"/>
    <property type="match status" value="1"/>
</dbReference>
<evidence type="ECO:0000313" key="11">
    <source>
        <dbReference type="Proteomes" id="UP000799291"/>
    </source>
</evidence>
<protein>
    <submittedName>
        <fullName evidence="10">GMC oxidoreductase</fullName>
    </submittedName>
</protein>
<feature type="domain" description="Glucose-methanol-choline oxidoreductase N-terminal" evidence="8">
    <location>
        <begin position="84"/>
        <end position="107"/>
    </location>
</feature>
<proteinExistence type="inferred from homology"/>
<dbReference type="InterPro" id="IPR036188">
    <property type="entry name" value="FAD/NAD-bd_sf"/>
</dbReference>
<accession>A0A6G1IMH3</accession>
<evidence type="ECO:0000259" key="8">
    <source>
        <dbReference type="PROSITE" id="PS00623"/>
    </source>
</evidence>
<dbReference type="SUPFAM" id="SSF51905">
    <property type="entry name" value="FAD/NAD(P)-binding domain"/>
    <property type="match status" value="1"/>
</dbReference>
<evidence type="ECO:0000256" key="2">
    <source>
        <dbReference type="ARBA" id="ARBA00010790"/>
    </source>
</evidence>
<dbReference type="InterPro" id="IPR012132">
    <property type="entry name" value="GMC_OxRdtase"/>
</dbReference>